<dbReference type="AlphaFoldDB" id="M2PC68"/>
<dbReference type="EMBL" id="KB445807">
    <property type="protein sequence ID" value="EMD33274.1"/>
    <property type="molecule type" value="Genomic_DNA"/>
</dbReference>
<dbReference type="Pfam" id="PF24016">
    <property type="entry name" value="DUF7330"/>
    <property type="match status" value="1"/>
</dbReference>
<evidence type="ECO:0000256" key="1">
    <source>
        <dbReference type="SAM" id="MobiDB-lite"/>
    </source>
</evidence>
<dbReference type="STRING" id="914234.M2PC68"/>
<dbReference type="OrthoDB" id="5570013at2759"/>
<feature type="region of interest" description="Disordered" evidence="1">
    <location>
        <begin position="248"/>
        <end position="272"/>
    </location>
</feature>
<name>M2PC68_CERS8</name>
<evidence type="ECO:0000259" key="2">
    <source>
        <dbReference type="Pfam" id="PF24016"/>
    </source>
</evidence>
<protein>
    <recommendedName>
        <fullName evidence="2">DUF7330 domain-containing protein</fullName>
    </recommendedName>
</protein>
<organism evidence="3 4">
    <name type="scientific">Ceriporiopsis subvermispora (strain B)</name>
    <name type="common">White-rot fungus</name>
    <name type="synonym">Gelatoporia subvermispora</name>
    <dbReference type="NCBI Taxonomy" id="914234"/>
    <lineage>
        <taxon>Eukaryota</taxon>
        <taxon>Fungi</taxon>
        <taxon>Dikarya</taxon>
        <taxon>Basidiomycota</taxon>
        <taxon>Agaricomycotina</taxon>
        <taxon>Agaricomycetes</taxon>
        <taxon>Polyporales</taxon>
        <taxon>Gelatoporiaceae</taxon>
        <taxon>Gelatoporia</taxon>
    </lineage>
</organism>
<reference evidence="3 4" key="1">
    <citation type="journal article" date="2012" name="Proc. Natl. Acad. Sci. U.S.A.">
        <title>Comparative genomics of Ceriporiopsis subvermispora and Phanerochaete chrysosporium provide insight into selective ligninolysis.</title>
        <authorList>
            <person name="Fernandez-Fueyo E."/>
            <person name="Ruiz-Duenas F.J."/>
            <person name="Ferreira P."/>
            <person name="Floudas D."/>
            <person name="Hibbett D.S."/>
            <person name="Canessa P."/>
            <person name="Larrondo L.F."/>
            <person name="James T.Y."/>
            <person name="Seelenfreund D."/>
            <person name="Lobos S."/>
            <person name="Polanco R."/>
            <person name="Tello M."/>
            <person name="Honda Y."/>
            <person name="Watanabe T."/>
            <person name="Watanabe T."/>
            <person name="Ryu J.S."/>
            <person name="Kubicek C.P."/>
            <person name="Schmoll M."/>
            <person name="Gaskell J."/>
            <person name="Hammel K.E."/>
            <person name="St John F.J."/>
            <person name="Vanden Wymelenberg A."/>
            <person name="Sabat G."/>
            <person name="Splinter BonDurant S."/>
            <person name="Syed K."/>
            <person name="Yadav J.S."/>
            <person name="Doddapaneni H."/>
            <person name="Subramanian V."/>
            <person name="Lavin J.L."/>
            <person name="Oguiza J.A."/>
            <person name="Perez G."/>
            <person name="Pisabarro A.G."/>
            <person name="Ramirez L."/>
            <person name="Santoyo F."/>
            <person name="Master E."/>
            <person name="Coutinho P.M."/>
            <person name="Henrissat B."/>
            <person name="Lombard V."/>
            <person name="Magnuson J.K."/>
            <person name="Kuees U."/>
            <person name="Hori C."/>
            <person name="Igarashi K."/>
            <person name="Samejima M."/>
            <person name="Held B.W."/>
            <person name="Barry K.W."/>
            <person name="LaButti K.M."/>
            <person name="Lapidus A."/>
            <person name="Lindquist E.A."/>
            <person name="Lucas S.M."/>
            <person name="Riley R."/>
            <person name="Salamov A.A."/>
            <person name="Hoffmeister D."/>
            <person name="Schwenk D."/>
            <person name="Hadar Y."/>
            <person name="Yarden O."/>
            <person name="de Vries R.P."/>
            <person name="Wiebenga A."/>
            <person name="Stenlid J."/>
            <person name="Eastwood D."/>
            <person name="Grigoriev I.V."/>
            <person name="Berka R.M."/>
            <person name="Blanchette R.A."/>
            <person name="Kersten P."/>
            <person name="Martinez A.T."/>
            <person name="Vicuna R."/>
            <person name="Cullen D."/>
        </authorList>
    </citation>
    <scope>NUCLEOTIDE SEQUENCE [LARGE SCALE GENOMIC DNA]</scope>
    <source>
        <strain evidence="3 4">B</strain>
    </source>
</reference>
<gene>
    <name evidence="3" type="ORF">CERSUDRAFT_87591</name>
</gene>
<dbReference type="Proteomes" id="UP000016930">
    <property type="component" value="Unassembled WGS sequence"/>
</dbReference>
<evidence type="ECO:0000313" key="4">
    <source>
        <dbReference type="Proteomes" id="UP000016930"/>
    </source>
</evidence>
<evidence type="ECO:0000313" key="3">
    <source>
        <dbReference type="EMBL" id="EMD33274.1"/>
    </source>
</evidence>
<accession>M2PC68</accession>
<feature type="compositionally biased region" description="Basic and acidic residues" evidence="1">
    <location>
        <begin position="256"/>
        <end position="266"/>
    </location>
</feature>
<sequence length="313" mass="34395">MLESPYPSQQDVRVEIVMKNPKLSAFEHITVCKLERGPEETSVGIYTPHMRPAAGGDLEQLDMFITILIPQRRNGPVYIPTLDLHLPNFVFTVRYPPEDITFGSVTFTSSNAMVLVERFAAANLTIKTTNGAIWGNFNISDSLTLKTSNGKIHANATAYHNSVRQLPTRINMQTSNSAILSDLKMISTAANATRGLFSVDAKASNGPLKLQVPELPLDSTLNLTASTSNMPVTVALSPAYEGEFTLRTSNMSPSVKRNDRTEDPSGRGRRRRMYATQVRGTISGEALWGDVRREGLGNVKVQSTNREVVLDLS</sequence>
<dbReference type="HOGENOM" id="CLU_037980_0_0_1"/>
<proteinExistence type="predicted"/>
<dbReference type="InterPro" id="IPR055754">
    <property type="entry name" value="DUF7330"/>
</dbReference>
<keyword evidence="4" id="KW-1185">Reference proteome</keyword>
<feature type="domain" description="DUF7330" evidence="2">
    <location>
        <begin position="124"/>
        <end position="255"/>
    </location>
</feature>